<dbReference type="InterPro" id="IPR009270">
    <property type="entry name" value="DUF927"/>
</dbReference>
<evidence type="ECO:0000313" key="3">
    <source>
        <dbReference type="EMBL" id="AKB75783.1"/>
    </source>
</evidence>
<dbReference type="EMBL" id="CP009515">
    <property type="protein sequence ID" value="AKB75783.1"/>
    <property type="molecule type" value="Genomic_DNA"/>
</dbReference>
<keyword evidence="4" id="KW-1185">Reference proteome</keyword>
<dbReference type="Pfam" id="PF22763">
    <property type="entry name" value="NrS1-1_pol-like_HBD"/>
    <property type="match status" value="1"/>
</dbReference>
<proteinExistence type="predicted"/>
<accession>A0A0E3S9E6</accession>
<gene>
    <name evidence="3" type="ORF">MSLAZ_2522</name>
</gene>
<name>A0A0E3S9E6_9EURY</name>
<feature type="domain" description="DUF927" evidence="1">
    <location>
        <begin position="311"/>
        <end position="590"/>
    </location>
</feature>
<dbReference type="AlphaFoldDB" id="A0A0E3S9E6"/>
<dbReference type="Pfam" id="PF06048">
    <property type="entry name" value="DUF927"/>
    <property type="match status" value="1"/>
</dbReference>
<dbReference type="RefSeq" id="WP_048127561.1">
    <property type="nucleotide sequence ID" value="NZ_CP009515.1"/>
</dbReference>
<dbReference type="InterPro" id="IPR054468">
    <property type="entry name" value="NrSPol-like_HBD"/>
</dbReference>
<dbReference type="Proteomes" id="UP000033072">
    <property type="component" value="Chromosome"/>
</dbReference>
<evidence type="ECO:0000259" key="2">
    <source>
        <dbReference type="Pfam" id="PF22763"/>
    </source>
</evidence>
<evidence type="ECO:0000313" key="4">
    <source>
        <dbReference type="Proteomes" id="UP000033072"/>
    </source>
</evidence>
<dbReference type="STRING" id="1434111.MSLAZ_2522"/>
<dbReference type="OrthoDB" id="137963at2157"/>
<evidence type="ECO:0000259" key="1">
    <source>
        <dbReference type="Pfam" id="PF06048"/>
    </source>
</evidence>
<reference evidence="3 4" key="1">
    <citation type="submission" date="2014-07" db="EMBL/GenBank/DDBJ databases">
        <title>Methanogenic archaea and the global carbon cycle.</title>
        <authorList>
            <person name="Henriksen J.R."/>
            <person name="Luke J."/>
            <person name="Reinhart S."/>
            <person name="Benedict M.N."/>
            <person name="Youngblut N.D."/>
            <person name="Metcalf M.E."/>
            <person name="Whitaker R.J."/>
            <person name="Metcalf W.W."/>
        </authorList>
    </citation>
    <scope>NUCLEOTIDE SEQUENCE [LARGE SCALE GENOMIC DNA]</scope>
    <source>
        <strain evidence="3 4">Z-7289</strain>
    </source>
</reference>
<sequence>MVLDVNIDPIPTEMKTLNHWAVWKTEEVKDRGDQKVSYYAEKMHSNVLKPKTWLPFESAIDLLQKNPIFEGLSFILTADLGIVGVDYDNTVTEDGEFDNTKLEELRALHTYTEISPSGQGIRAFCYARLPNDKGKHSKKYDLELYSTGKVLTVTGHHVEGTPLTLNEAQGPINALYDKHFPPQTSVSDDSILPRTQMTFSDVKIIQLLENGAYAEQFKDLFYEGDLSQYNNDHSAADWDMCRRFIYYTQKPEQVDRLFRKSKLIRPKWDETHGEGTYGEITIKNCLLTRKKVYMGGPYIGKSLLTSEYPYIVTDKGIYKIKPTNSANGDTVESTIEICSTPCTIIAVGRNLDNKELLYKLLLRDPEDIEKEIWKSPSELLQKKGVMQLQKEGLLFTESNSGDLTDFFKIVIKNTIKTLPKEYVASRSGWKKDFSLIVVGNRAISASGEATVLQRDNPTAELYTQKGDLNSWVGAAKELLDYSSVRFKLYSACAPPLLKLLNMPSFVETQQVKSGNLKTTTGWLAASLWGDPERLQINAASTAVGITKIVEFCTDLPIFVDETSITDSIKDLVYLIANGVGRSKGNSEGGLVMPSTWSTVLLTTGEKPILPESALTGQQVRVIPLREGVNKKLKPEVVNHIQTTIKTNYGHVGVLFLRELFKEKDNLTSLYQAFFRAFPEVESEDITSDRAKGYYAVIALAGYLLEKVFETIGIEAKDPYSVCEHYFTENVISNNFVPDYVKVLSAAYSWYSANEVYFRDEEEERPLNHERYGWIRDDKEHGCCVCFIPDKLKKYINIEIGPNTYEAVTDEWKNLEILIPKTQKNKDTGAICKLTKNQISVDGRKEPVIKIPFDKFYEHLKLEDENKENLDSSEKSEDNNKPQVAETLLTQTTFKAPSVGVQVVSIDASEKTAETTATANNIIIASNDAELAEIMEQEGIL</sequence>
<dbReference type="GeneID" id="24807357"/>
<organism evidence="3 4">
    <name type="scientific">Methanosarcina lacustris Z-7289</name>
    <dbReference type="NCBI Taxonomy" id="1434111"/>
    <lineage>
        <taxon>Archaea</taxon>
        <taxon>Methanobacteriati</taxon>
        <taxon>Methanobacteriota</taxon>
        <taxon>Stenosarchaea group</taxon>
        <taxon>Methanomicrobia</taxon>
        <taxon>Methanosarcinales</taxon>
        <taxon>Methanosarcinaceae</taxon>
        <taxon>Methanosarcina</taxon>
    </lineage>
</organism>
<protein>
    <submittedName>
        <fullName evidence="3">Uncharacterized protein</fullName>
    </submittedName>
</protein>
<dbReference type="KEGG" id="mls:MSLAZ_2522"/>
<dbReference type="PATRIC" id="fig|1434111.4.peg.3345"/>
<feature type="domain" description="NrS-1 polymerase-like HBD" evidence="2">
    <location>
        <begin position="233"/>
        <end position="293"/>
    </location>
</feature>
<dbReference type="HOGENOM" id="CLU_312081_0_0_2"/>